<sequence>MRAVKATGHVDERGQIHLDQPLADVNGRVEVIVLIDETEPEPDLLVSKEEILANFRQAWHEAMTGQTVPVSQIWDGIEHD</sequence>
<accession>A0A8J7Z308</accession>
<protein>
    <submittedName>
        <fullName evidence="1">Uncharacterized protein</fullName>
    </submittedName>
</protein>
<dbReference type="EMBL" id="WVIE01000005">
    <property type="protein sequence ID" value="NDJ16901.1"/>
    <property type="molecule type" value="Genomic_DNA"/>
</dbReference>
<dbReference type="Proteomes" id="UP000646053">
    <property type="component" value="Unassembled WGS sequence"/>
</dbReference>
<proteinExistence type="predicted"/>
<evidence type="ECO:0000313" key="1">
    <source>
        <dbReference type="EMBL" id="NDJ16901.1"/>
    </source>
</evidence>
<dbReference type="AlphaFoldDB" id="A0A8J7Z308"/>
<dbReference type="RefSeq" id="WP_162422405.1">
    <property type="nucleotide sequence ID" value="NZ_WVIE01000005.1"/>
</dbReference>
<gene>
    <name evidence="1" type="ORF">GS601_06295</name>
</gene>
<reference evidence="1" key="1">
    <citation type="submission" date="2019-12" db="EMBL/GenBank/DDBJ databases">
        <title>High-Quality draft genome sequences of three cyanobacteria isolated from the limestone walls of the Old Cathedral of Coimbra.</title>
        <authorList>
            <person name="Tiago I."/>
            <person name="Soares F."/>
            <person name="Portugal A."/>
        </authorList>
    </citation>
    <scope>NUCLEOTIDE SEQUENCE</scope>
    <source>
        <strain evidence="1">A</strain>
    </source>
</reference>
<organism evidence="1 2">
    <name type="scientific">Myxacorys almedinensis A</name>
    <dbReference type="NCBI Taxonomy" id="2690445"/>
    <lineage>
        <taxon>Bacteria</taxon>
        <taxon>Bacillati</taxon>
        <taxon>Cyanobacteriota</taxon>
        <taxon>Cyanophyceae</taxon>
        <taxon>Leptolyngbyales</taxon>
        <taxon>Leptolyngbyaceae</taxon>
        <taxon>Myxacorys</taxon>
        <taxon>Myxacorys almedinensis</taxon>
    </lineage>
</organism>
<keyword evidence="2" id="KW-1185">Reference proteome</keyword>
<name>A0A8J7Z308_9CYAN</name>
<evidence type="ECO:0000313" key="2">
    <source>
        <dbReference type="Proteomes" id="UP000646053"/>
    </source>
</evidence>
<comment type="caution">
    <text evidence="1">The sequence shown here is derived from an EMBL/GenBank/DDBJ whole genome shotgun (WGS) entry which is preliminary data.</text>
</comment>